<keyword evidence="4" id="KW-1185">Reference proteome</keyword>
<sequence length="141" mass="15059">MTTMTIRQRITTGLVSAAFLGGTLVAVAPAADAAPATAPAASAAGVSAARSCLMTPGIGYYCRYYKGTAYTDFGDRGNKVKEIQALIKASHYSGRLAIDGVFGNDTLKAVKWYQKRWMGDRTPDGIVGPKTWKSLRWDCAC</sequence>
<dbReference type="InterPro" id="IPR036365">
    <property type="entry name" value="PGBD-like_sf"/>
</dbReference>
<proteinExistence type="predicted"/>
<accession>A0A7W9PSJ0</accession>
<dbReference type="InterPro" id="IPR036366">
    <property type="entry name" value="PGBDSf"/>
</dbReference>
<comment type="caution">
    <text evidence="3">The sequence shown here is derived from an EMBL/GenBank/DDBJ whole genome shotgun (WGS) entry which is preliminary data.</text>
</comment>
<protein>
    <submittedName>
        <fullName evidence="3">Peptidoglycan hydrolase-like protein with peptidoglycan-binding domain</fullName>
    </submittedName>
</protein>
<dbReference type="InterPro" id="IPR002477">
    <property type="entry name" value="Peptidoglycan-bd-like"/>
</dbReference>
<feature type="signal peptide" evidence="1">
    <location>
        <begin position="1"/>
        <end position="30"/>
    </location>
</feature>
<evidence type="ECO:0000313" key="3">
    <source>
        <dbReference type="EMBL" id="MBB5926467.1"/>
    </source>
</evidence>
<feature type="domain" description="Peptidoglycan binding-like" evidence="2">
    <location>
        <begin position="76"/>
        <end position="135"/>
    </location>
</feature>
<evidence type="ECO:0000313" key="4">
    <source>
        <dbReference type="Proteomes" id="UP000585836"/>
    </source>
</evidence>
<keyword evidence="3" id="KW-0378">Hydrolase</keyword>
<dbReference type="Gene3D" id="1.10.101.10">
    <property type="entry name" value="PGBD-like superfamily/PGBD"/>
    <property type="match status" value="1"/>
</dbReference>
<dbReference type="AlphaFoldDB" id="A0A7W9PSJ0"/>
<organism evidence="3 4">
    <name type="scientific">Streptomyces echinatus</name>
    <dbReference type="NCBI Taxonomy" id="67293"/>
    <lineage>
        <taxon>Bacteria</taxon>
        <taxon>Bacillati</taxon>
        <taxon>Actinomycetota</taxon>
        <taxon>Actinomycetes</taxon>
        <taxon>Kitasatosporales</taxon>
        <taxon>Streptomycetaceae</taxon>
        <taxon>Streptomyces</taxon>
    </lineage>
</organism>
<dbReference type="RefSeq" id="WP_184963212.1">
    <property type="nucleotide sequence ID" value="NZ_BAAAWF010000083.1"/>
</dbReference>
<keyword evidence="1" id="KW-0732">Signal</keyword>
<dbReference type="Proteomes" id="UP000585836">
    <property type="component" value="Unassembled WGS sequence"/>
</dbReference>
<reference evidence="3 4" key="1">
    <citation type="submission" date="2020-08" db="EMBL/GenBank/DDBJ databases">
        <title>Genomic Encyclopedia of Type Strains, Phase III (KMG-III): the genomes of soil and plant-associated and newly described type strains.</title>
        <authorList>
            <person name="Whitman W."/>
        </authorList>
    </citation>
    <scope>NUCLEOTIDE SEQUENCE [LARGE SCALE GENOMIC DNA]</scope>
    <source>
        <strain evidence="3 4">CECT 3313</strain>
    </source>
</reference>
<evidence type="ECO:0000259" key="2">
    <source>
        <dbReference type="Pfam" id="PF01471"/>
    </source>
</evidence>
<dbReference type="SUPFAM" id="SSF47090">
    <property type="entry name" value="PGBD-like"/>
    <property type="match status" value="1"/>
</dbReference>
<gene>
    <name evidence="3" type="ORF">FHS34_001923</name>
</gene>
<dbReference type="Pfam" id="PF01471">
    <property type="entry name" value="PG_binding_1"/>
    <property type="match status" value="1"/>
</dbReference>
<feature type="chain" id="PRO_5039346339" evidence="1">
    <location>
        <begin position="31"/>
        <end position="141"/>
    </location>
</feature>
<name>A0A7W9PSJ0_9ACTN</name>
<evidence type="ECO:0000256" key="1">
    <source>
        <dbReference type="SAM" id="SignalP"/>
    </source>
</evidence>
<dbReference type="GO" id="GO:0016787">
    <property type="term" value="F:hydrolase activity"/>
    <property type="evidence" value="ECO:0007669"/>
    <property type="project" value="UniProtKB-KW"/>
</dbReference>
<dbReference type="EMBL" id="JACHJK010000003">
    <property type="protein sequence ID" value="MBB5926467.1"/>
    <property type="molecule type" value="Genomic_DNA"/>
</dbReference>